<dbReference type="InterPro" id="IPR051504">
    <property type="entry name" value="Plant_metabolite_acyltrans"/>
</dbReference>
<proteinExistence type="predicted"/>
<reference evidence="3" key="1">
    <citation type="journal article" date="2016" name="Nat. Genet.">
        <title>A high-quality carrot genome assembly provides new insights into carotenoid accumulation and asterid genome evolution.</title>
        <authorList>
            <person name="Iorizzo M."/>
            <person name="Ellison S."/>
            <person name="Senalik D."/>
            <person name="Zeng P."/>
            <person name="Satapoomin P."/>
            <person name="Huang J."/>
            <person name="Bowman M."/>
            <person name="Iovene M."/>
            <person name="Sanseverino W."/>
            <person name="Cavagnaro P."/>
            <person name="Yildiz M."/>
            <person name="Macko-Podgorni A."/>
            <person name="Moranska E."/>
            <person name="Grzebelus E."/>
            <person name="Grzebelus D."/>
            <person name="Ashrafi H."/>
            <person name="Zheng Z."/>
            <person name="Cheng S."/>
            <person name="Spooner D."/>
            <person name="Van Deynze A."/>
            <person name="Simon P."/>
        </authorList>
    </citation>
    <scope>NUCLEOTIDE SEQUENCE</scope>
    <source>
        <tissue evidence="3">Leaf</tissue>
    </source>
</reference>
<sequence length="437" mass="48415">MVTVLEKCRISPPQDHSVAENLLPLTFFDLVWQNWPSLSRVYFYDFPCSTSELRQTLVPRLKKSLASTLEHYFPFCGNLIIPTTFSDNATAALRYLKNDSVSLTIAEFSGTSSAGFEHLSADHARDVNELFSLIPELPPGDTDHASPVLSIQVTLFPGQGFSIGFRNSHLVADGRTMFNFIATWASINAKQLKSEDDFDTIKTLPFYDRSVIKDAKGMTSNFLKIGLQIAQQISKASGPATHELDLVQETLPYVSTFVVVCAYVWTCMAKASIVLANEIDDENEVLEHMIIAIDTRARLDPPIPSNYFGNAVSPCKITLNLSRLRGQEGFVYAAKEIKEALHEQINNDEGVLRGLDTIFDDIEAMKGQKIFGVAGSPKLDYYSTDFGFGKPKKYEVVSEKFSLAASRDSSGGLELGFAFSKNEMDAFTSVFTQGLIK</sequence>
<evidence type="ECO:0000256" key="1">
    <source>
        <dbReference type="ARBA" id="ARBA00022679"/>
    </source>
</evidence>
<dbReference type="AlphaFoldDB" id="A0AAF0WKZ6"/>
<dbReference type="Proteomes" id="UP000077755">
    <property type="component" value="Chromosome 3"/>
</dbReference>
<keyword evidence="1" id="KW-0808">Transferase</keyword>
<keyword evidence="4" id="KW-1185">Reference proteome</keyword>
<accession>A0AAF0WKZ6</accession>
<dbReference type="Pfam" id="PF02458">
    <property type="entry name" value="Transferase"/>
    <property type="match status" value="1"/>
</dbReference>
<keyword evidence="2" id="KW-0012">Acyltransferase</keyword>
<name>A0AAF0WKZ6_DAUCS</name>
<evidence type="ECO:0000256" key="2">
    <source>
        <dbReference type="ARBA" id="ARBA00023315"/>
    </source>
</evidence>
<reference evidence="3" key="2">
    <citation type="submission" date="2022-03" db="EMBL/GenBank/DDBJ databases">
        <title>Draft title - Genomic analysis of global carrot germplasm unveils the trajectory of domestication and the origin of high carotenoid orange carrot.</title>
        <authorList>
            <person name="Iorizzo M."/>
            <person name="Ellison S."/>
            <person name="Senalik D."/>
            <person name="Macko-Podgorni A."/>
            <person name="Grzebelus D."/>
            <person name="Bostan H."/>
            <person name="Rolling W."/>
            <person name="Curaba J."/>
            <person name="Simon P."/>
        </authorList>
    </citation>
    <scope>NUCLEOTIDE SEQUENCE</scope>
    <source>
        <tissue evidence="3">Leaf</tissue>
    </source>
</reference>
<protein>
    <submittedName>
        <fullName evidence="3">Uncharacterized protein</fullName>
    </submittedName>
</protein>
<organism evidence="3 4">
    <name type="scientific">Daucus carota subsp. sativus</name>
    <name type="common">Carrot</name>
    <dbReference type="NCBI Taxonomy" id="79200"/>
    <lineage>
        <taxon>Eukaryota</taxon>
        <taxon>Viridiplantae</taxon>
        <taxon>Streptophyta</taxon>
        <taxon>Embryophyta</taxon>
        <taxon>Tracheophyta</taxon>
        <taxon>Spermatophyta</taxon>
        <taxon>Magnoliopsida</taxon>
        <taxon>eudicotyledons</taxon>
        <taxon>Gunneridae</taxon>
        <taxon>Pentapetalae</taxon>
        <taxon>asterids</taxon>
        <taxon>campanulids</taxon>
        <taxon>Apiales</taxon>
        <taxon>Apiaceae</taxon>
        <taxon>Apioideae</taxon>
        <taxon>Scandiceae</taxon>
        <taxon>Daucinae</taxon>
        <taxon>Daucus</taxon>
        <taxon>Daucus sect. Daucus</taxon>
    </lineage>
</organism>
<dbReference type="InterPro" id="IPR023213">
    <property type="entry name" value="CAT-like_dom_sf"/>
</dbReference>
<evidence type="ECO:0000313" key="4">
    <source>
        <dbReference type="Proteomes" id="UP000077755"/>
    </source>
</evidence>
<dbReference type="GO" id="GO:0016747">
    <property type="term" value="F:acyltransferase activity, transferring groups other than amino-acyl groups"/>
    <property type="evidence" value="ECO:0007669"/>
    <property type="project" value="UniProtKB-ARBA"/>
</dbReference>
<dbReference type="PANTHER" id="PTHR31625">
    <property type="match status" value="1"/>
</dbReference>
<dbReference type="Gene3D" id="3.30.559.10">
    <property type="entry name" value="Chloramphenicol acetyltransferase-like domain"/>
    <property type="match status" value="2"/>
</dbReference>
<evidence type="ECO:0000313" key="3">
    <source>
        <dbReference type="EMBL" id="WOG91296.1"/>
    </source>
</evidence>
<dbReference type="SUPFAM" id="SSF52777">
    <property type="entry name" value="CoA-dependent acyltransferases"/>
    <property type="match status" value="1"/>
</dbReference>
<dbReference type="EMBL" id="CP093345">
    <property type="protein sequence ID" value="WOG91296.1"/>
    <property type="molecule type" value="Genomic_DNA"/>
</dbReference>
<gene>
    <name evidence="3" type="ORF">DCAR_0310544</name>
</gene>